<dbReference type="RefSeq" id="YP_009182204.1">
    <property type="nucleotide sequence ID" value="NC_028491.1"/>
</dbReference>
<protein>
    <submittedName>
        <fullName evidence="2">Immediate early protein 1</fullName>
    </submittedName>
</protein>
<proteinExistence type="predicted"/>
<dbReference type="OrthoDB" id="4677at10239"/>
<reference evidence="2 3" key="1">
    <citation type="journal article" date="2015" name="J. Virol.">
        <title>A betabaculovirus-encoded gp64 homolog is a functional envelope fusion protein.</title>
        <authorList>
            <person name="Ardisson-Araujo D.M."/>
            <person name="Melo F.L."/>
            <person name="Clem R.J."/>
            <person name="Wolff J.L."/>
            <person name="Ribeiro B.M."/>
        </authorList>
    </citation>
    <scope>NUCLEOTIDE SEQUENCE [LARGE SCALE GENOMIC DNA]</scope>
    <source>
        <strain evidence="2 3">Parana-2009</strain>
    </source>
</reference>
<gene>
    <name evidence="2" type="primary">ie-1</name>
</gene>
<evidence type="ECO:0000313" key="2">
    <source>
        <dbReference type="EMBL" id="AKN80769.1"/>
    </source>
</evidence>
<feature type="compositionally biased region" description="Acidic residues" evidence="1">
    <location>
        <begin position="19"/>
        <end position="28"/>
    </location>
</feature>
<accession>A0A0R7EYV5</accession>
<organism evidence="2 3">
    <name type="scientific">Diatraea saccharalis granulovirus</name>
    <dbReference type="NCBI Taxonomy" id="1675862"/>
    <lineage>
        <taxon>Viruses</taxon>
        <taxon>Viruses incertae sedis</taxon>
        <taxon>Naldaviricetes</taxon>
        <taxon>Lefavirales</taxon>
        <taxon>Baculoviridae</taxon>
        <taxon>Betabaculovirus</taxon>
        <taxon>Betabaculovirus disaccharalis</taxon>
    </lineage>
</organism>
<keyword evidence="3" id="KW-1185">Reference proteome</keyword>
<sequence length="428" mass="50655">MEAEEDGPSADVTMTTNDSEYDSYDEDEESNTKVCIQLDVSTTNKKQEKNCDFLEKYKWLNRYKTTTYHMFLCYDTVEYVRNERFPADVYITKYANKHGNAYELFIKESKFYITTKLLQLLKVDSSQWPKETVVRHVDLEHISNIICLKMRDGNTLLQHIIEAMFNTILIGLNSTDVQAVKERIVSKESKERLGKMMKLYSWKSENRKALAIINKSTLSETDQVKELFQMTYKTQPTFVFDPNITPNYYLKLFHDNLQIQKTFENLDRVSQARLEIKSLVAVLYDTSINPFYLYNLNDVRGNEGAVEEFIRLSREHPMGDVILNMKKNSSDQQRYRLNCFKLNTTHVWISSMVYKNGKDLDLKEIISKYKWGTHYIISFTYMYNSLLNKYHTETTKLVIRYILSKRSFNFLKDDIRDEIKINLQICSW</sequence>
<evidence type="ECO:0000313" key="3">
    <source>
        <dbReference type="Proteomes" id="UP000203433"/>
    </source>
</evidence>
<dbReference type="KEGG" id="vg:26373975"/>
<evidence type="ECO:0000256" key="1">
    <source>
        <dbReference type="SAM" id="MobiDB-lite"/>
    </source>
</evidence>
<name>A0A0R7EYV5_9BBAC</name>
<dbReference type="Proteomes" id="UP000203433">
    <property type="component" value="Segment"/>
</dbReference>
<dbReference type="GeneID" id="26373975"/>
<dbReference type="EMBL" id="KP296186">
    <property type="protein sequence ID" value="AKN80769.1"/>
    <property type="molecule type" value="Genomic_DNA"/>
</dbReference>
<feature type="region of interest" description="Disordered" evidence="1">
    <location>
        <begin position="1"/>
        <end position="28"/>
    </location>
</feature>